<dbReference type="InterPro" id="IPR011990">
    <property type="entry name" value="TPR-like_helical_dom_sf"/>
</dbReference>
<evidence type="ECO:0000313" key="1">
    <source>
        <dbReference type="EMBL" id="GAI96257.1"/>
    </source>
</evidence>
<name>X1ST48_9ZZZZ</name>
<feature type="non-terminal residue" evidence="1">
    <location>
        <position position="1"/>
    </location>
</feature>
<reference evidence="1" key="1">
    <citation type="journal article" date="2014" name="Front. Microbiol.">
        <title>High frequency of phylogenetically diverse reductive dehalogenase-homologous genes in deep subseafloor sedimentary metagenomes.</title>
        <authorList>
            <person name="Kawai M."/>
            <person name="Futagami T."/>
            <person name="Toyoda A."/>
            <person name="Takaki Y."/>
            <person name="Nishi S."/>
            <person name="Hori S."/>
            <person name="Arai W."/>
            <person name="Tsubouchi T."/>
            <person name="Morono Y."/>
            <person name="Uchiyama I."/>
            <person name="Ito T."/>
            <person name="Fujiyama A."/>
            <person name="Inagaki F."/>
            <person name="Takami H."/>
        </authorList>
    </citation>
    <scope>NUCLEOTIDE SEQUENCE</scope>
    <source>
        <strain evidence="1">Expedition CK06-06</strain>
    </source>
</reference>
<dbReference type="Gene3D" id="1.25.40.10">
    <property type="entry name" value="Tetratricopeptide repeat domain"/>
    <property type="match status" value="1"/>
</dbReference>
<accession>X1ST48</accession>
<dbReference type="EMBL" id="BARW01015565">
    <property type="protein sequence ID" value="GAI96257.1"/>
    <property type="molecule type" value="Genomic_DNA"/>
</dbReference>
<gene>
    <name evidence="1" type="ORF">S12H4_27288</name>
</gene>
<dbReference type="AlphaFoldDB" id="X1ST48"/>
<organism evidence="1">
    <name type="scientific">marine sediment metagenome</name>
    <dbReference type="NCBI Taxonomy" id="412755"/>
    <lineage>
        <taxon>unclassified sequences</taxon>
        <taxon>metagenomes</taxon>
        <taxon>ecological metagenomes</taxon>
    </lineage>
</organism>
<proteinExistence type="predicted"/>
<comment type="caution">
    <text evidence="1">The sequence shown here is derived from an EMBL/GenBank/DDBJ whole genome shotgun (WGS) entry which is preliminary data.</text>
</comment>
<protein>
    <submittedName>
        <fullName evidence="1">Uncharacterized protein</fullName>
    </submittedName>
</protein>
<sequence>IRLLGQKEMLHFYSDYPYERSREIWYRLYSESEFDKSPESIEARWRIAKHWAGQGKFELAEELLGQAETMLAAERSKLLEKEQTSDESLFGLFRLPADSVMTVPKLNELQRRLSQLRTLIGPENRIDEAGAIERLAEFVMLNPHARDYSQRLDGLLEQIEDKDRLRDNILLAQAKLVADEQLRAEKLSELHKEFGKTDGGMLALYELGLLKIGLYQGESNSEQKKKYLADARATLESFLNSYPASFCAEQVKKNLDGLPSN</sequence>